<evidence type="ECO:0000313" key="3">
    <source>
        <dbReference type="Proteomes" id="UP000217784"/>
    </source>
</evidence>
<name>A0A2A2H8G8_METBR</name>
<keyword evidence="3" id="KW-1185">Reference proteome</keyword>
<gene>
    <name evidence="2" type="ORF">ASJ80_08720</name>
</gene>
<dbReference type="SUPFAM" id="SSF53649">
    <property type="entry name" value="Alkaline phosphatase-like"/>
    <property type="match status" value="1"/>
</dbReference>
<evidence type="ECO:0008006" key="4">
    <source>
        <dbReference type="Google" id="ProtNLM"/>
    </source>
</evidence>
<keyword evidence="1" id="KW-0472">Membrane</keyword>
<dbReference type="OrthoDB" id="82412at2157"/>
<dbReference type="Pfam" id="PF04020">
    <property type="entry name" value="Phage_holin_4_2"/>
    <property type="match status" value="1"/>
</dbReference>
<evidence type="ECO:0000313" key="2">
    <source>
        <dbReference type="EMBL" id="PAV05584.1"/>
    </source>
</evidence>
<feature type="transmembrane region" description="Helical" evidence="1">
    <location>
        <begin position="67"/>
        <end position="88"/>
    </location>
</feature>
<comment type="caution">
    <text evidence="2">The sequence shown here is derived from an EMBL/GenBank/DDBJ whole genome shotgun (WGS) entry which is preliminary data.</text>
</comment>
<dbReference type="InterPro" id="IPR017850">
    <property type="entry name" value="Alkaline_phosphatase_core_sf"/>
</dbReference>
<feature type="transmembrane region" description="Helical" evidence="1">
    <location>
        <begin position="7"/>
        <end position="30"/>
    </location>
</feature>
<feature type="transmembrane region" description="Helical" evidence="1">
    <location>
        <begin position="42"/>
        <end position="60"/>
    </location>
</feature>
<keyword evidence="1" id="KW-1133">Transmembrane helix</keyword>
<organism evidence="2 3">
    <name type="scientific">Methanobacterium bryantii</name>
    <dbReference type="NCBI Taxonomy" id="2161"/>
    <lineage>
        <taxon>Archaea</taxon>
        <taxon>Methanobacteriati</taxon>
        <taxon>Methanobacteriota</taxon>
        <taxon>Methanomada group</taxon>
        <taxon>Methanobacteria</taxon>
        <taxon>Methanobacteriales</taxon>
        <taxon>Methanobacteriaceae</taxon>
        <taxon>Methanobacterium</taxon>
    </lineage>
</organism>
<accession>A0A2A2H8G8</accession>
<dbReference type="AlphaFoldDB" id="A0A2A2H8G8"/>
<sequence>MDKNQNILWMGRTLVLLISEVAGLMLMTWFLPGLSINSWETALIVVVLVGIINAIFWPILSYYTLPFLVFTFGVGTLLLNGLLIWFISLFVPGITIKDSALFLVPLGIALINTLVSGALTIGDEASYYRSVLRRYAERFSKNNHSDKPGVIFLEIDGLAEAVLQNALDKGYMPTLKGWVEKGSHKILQWETDLSSQTGASQAGILHGNNQDMPAFRWVEKENDNKLRVSTGLFDAPLLERRVSDGKGLLAINGASRSNLFSGDALNAIFTYSKLSDLSKFYTKAWYFFYSNPYNFARTIVLLVWDILLEIASRFRQWRKDVRPRMNRSIIYLAVRATANVFLREITTSTIIGDIFTGRADAVYATYVGYDEIAHHSGTKDSDAFYALKQLDKQFLLLDDARKSASRPYHFVILSDHGQSNGATFKQRYGISLEGLVRELIPKDLKIYYEFDTNEDHFSQVITYPIADGKRWISEKRENAIKGSKEFTGNIKQSIERQETKWMKEKRENAVKSGKEFTGNIWQSLDKDDKISERLEKFNEALKIPVKPREKPIDHKDADVTVLASGNLGLIYFKKWESRMTFEEINAVFPELIPGLIRHEGIGFIMVRSIEEGPIVIGSKGVYYLKDNQIEGENPLKGFGKNAALHLKRTDSFKYVPDILVNSLYDSEKNEVAAFEELIGSHGGLGGEQSKPFLLYPSSWNLEKEEIVGAEKLHNVLKSKLDELWLNTENK</sequence>
<feature type="transmembrane region" description="Helical" evidence="1">
    <location>
        <begin position="100"/>
        <end position="121"/>
    </location>
</feature>
<dbReference type="EMBL" id="LMVM01000003">
    <property type="protein sequence ID" value="PAV05584.1"/>
    <property type="molecule type" value="Genomic_DNA"/>
</dbReference>
<dbReference type="Gene3D" id="3.40.720.10">
    <property type="entry name" value="Alkaline Phosphatase, subunit A"/>
    <property type="match status" value="1"/>
</dbReference>
<protein>
    <recommendedName>
        <fullName evidence="4">Phage holin family protein</fullName>
    </recommendedName>
</protein>
<dbReference type="InterPro" id="IPR007165">
    <property type="entry name" value="Phage_holin_4_2"/>
</dbReference>
<dbReference type="Proteomes" id="UP000217784">
    <property type="component" value="Unassembled WGS sequence"/>
</dbReference>
<evidence type="ECO:0000256" key="1">
    <source>
        <dbReference type="SAM" id="Phobius"/>
    </source>
</evidence>
<keyword evidence="1" id="KW-0812">Transmembrane</keyword>
<reference evidence="2 3" key="1">
    <citation type="journal article" date="2017" name="BMC Genomics">
        <title>Genomic analysis of methanogenic archaea reveals a shift towards energy conservation.</title>
        <authorList>
            <person name="Gilmore S.P."/>
            <person name="Henske J.K."/>
            <person name="Sexton J.A."/>
            <person name="Solomon K.V."/>
            <person name="Seppala S."/>
            <person name="Yoo J.I."/>
            <person name="Huyett L.M."/>
            <person name="Pressman A."/>
            <person name="Cogan J.Z."/>
            <person name="Kivenson V."/>
            <person name="Peng X."/>
            <person name="Tan Y."/>
            <person name="Valentine D.L."/>
            <person name="O'Malley M.A."/>
        </authorList>
    </citation>
    <scope>NUCLEOTIDE SEQUENCE [LARGE SCALE GENOMIC DNA]</scope>
    <source>
        <strain evidence="2 3">M.o.H.</strain>
    </source>
</reference>
<dbReference type="RefSeq" id="WP_069585718.1">
    <property type="nucleotide sequence ID" value="NZ_LMVM01000003.1"/>
</dbReference>
<proteinExistence type="predicted"/>